<feature type="transmembrane region" description="Helical" evidence="1">
    <location>
        <begin position="232"/>
        <end position="254"/>
    </location>
</feature>
<evidence type="ECO:0000313" key="2">
    <source>
        <dbReference type="EMBL" id="TDE90859.1"/>
    </source>
</evidence>
<feature type="transmembrane region" description="Helical" evidence="1">
    <location>
        <begin position="16"/>
        <end position="35"/>
    </location>
</feature>
<feature type="transmembrane region" description="Helical" evidence="1">
    <location>
        <begin position="95"/>
        <end position="119"/>
    </location>
</feature>
<feature type="transmembrane region" description="Helical" evidence="1">
    <location>
        <begin position="55"/>
        <end position="74"/>
    </location>
</feature>
<dbReference type="RefSeq" id="WP_133108924.1">
    <property type="nucleotide sequence ID" value="NZ_SMNA01000008.1"/>
</dbReference>
<dbReference type="Proteomes" id="UP000504882">
    <property type="component" value="Unassembled WGS sequence"/>
</dbReference>
<gene>
    <name evidence="2" type="ORF">EXU48_17295</name>
</gene>
<proteinExistence type="predicted"/>
<evidence type="ECO:0000256" key="1">
    <source>
        <dbReference type="SAM" id="Phobius"/>
    </source>
</evidence>
<protein>
    <recommendedName>
        <fullName evidence="4">ABC transporter permease</fullName>
    </recommendedName>
</protein>
<sequence>MINQLQADLYVQRHSTAMTVSVLVACAAAALYTFLQYRLASGGLDPASASGVQGVSDILIISLLGPLLIGLAIARPFETKSVHAALLAAGRGPVVASKAMTASLAVILVSLPYGLAALVGRATGASFEPALPTTFALLTADSVELDAGGVVHLVAVSVVTGLLYAAKLAVCIPLAFVLKRPIVVMATGFVWSFVADLLVSTVSDTAPGEAIAGLTPFSADRMPLPDSSTGDLLTTTAVSVVFIAAMGALAWLLFRRADVK</sequence>
<evidence type="ECO:0008006" key="4">
    <source>
        <dbReference type="Google" id="ProtNLM"/>
    </source>
</evidence>
<evidence type="ECO:0000313" key="3">
    <source>
        <dbReference type="Proteomes" id="UP000504882"/>
    </source>
</evidence>
<feature type="transmembrane region" description="Helical" evidence="1">
    <location>
        <begin position="182"/>
        <end position="199"/>
    </location>
</feature>
<comment type="caution">
    <text evidence="2">The sequence shown here is derived from an EMBL/GenBank/DDBJ whole genome shotgun (WGS) entry which is preliminary data.</text>
</comment>
<name>A0ABY2E0C7_9MICO</name>
<reference evidence="2 3" key="1">
    <citation type="submission" date="2019-03" db="EMBL/GenBank/DDBJ databases">
        <title>Genomic features of bacteria from cold environments.</title>
        <authorList>
            <person name="Shen L."/>
        </authorList>
    </citation>
    <scope>NUCLEOTIDE SEQUENCE [LARGE SCALE GENOMIC DNA]</scope>
    <source>
        <strain evidence="3">T3246-1</strain>
    </source>
</reference>
<accession>A0ABY2E0C7</accession>
<organism evidence="2 3">
    <name type="scientific">Occultella glacieicola</name>
    <dbReference type="NCBI Taxonomy" id="2518684"/>
    <lineage>
        <taxon>Bacteria</taxon>
        <taxon>Bacillati</taxon>
        <taxon>Actinomycetota</taxon>
        <taxon>Actinomycetes</taxon>
        <taxon>Micrococcales</taxon>
        <taxon>Ruaniaceae</taxon>
        <taxon>Occultella</taxon>
    </lineage>
</organism>
<keyword evidence="3" id="KW-1185">Reference proteome</keyword>
<keyword evidence="1" id="KW-0812">Transmembrane</keyword>
<dbReference type="EMBL" id="SMNA01000008">
    <property type="protein sequence ID" value="TDE90859.1"/>
    <property type="molecule type" value="Genomic_DNA"/>
</dbReference>
<keyword evidence="1" id="KW-0472">Membrane</keyword>
<feature type="transmembrane region" description="Helical" evidence="1">
    <location>
        <begin position="150"/>
        <end position="170"/>
    </location>
</feature>
<keyword evidence="1" id="KW-1133">Transmembrane helix</keyword>